<evidence type="ECO:0000256" key="2">
    <source>
        <dbReference type="ARBA" id="ARBA00010989"/>
    </source>
</evidence>
<dbReference type="Proteomes" id="UP000193218">
    <property type="component" value="Unassembled WGS sequence"/>
</dbReference>
<dbReference type="InterPro" id="IPR006076">
    <property type="entry name" value="FAD-dep_OxRdtase"/>
</dbReference>
<evidence type="ECO:0000259" key="7">
    <source>
        <dbReference type="Pfam" id="PF01266"/>
    </source>
</evidence>
<evidence type="ECO:0000256" key="6">
    <source>
        <dbReference type="SAM" id="Phobius"/>
    </source>
</evidence>
<keyword evidence="6" id="KW-1133">Transmembrane helix</keyword>
<dbReference type="InterPro" id="IPR045170">
    <property type="entry name" value="MTOX"/>
</dbReference>
<keyword evidence="5" id="KW-0560">Oxidoreductase</keyword>
<reference evidence="8 9" key="1">
    <citation type="submission" date="2017-03" db="EMBL/GenBank/DDBJ databases">
        <title>Widespread Adenine N6-methylation of Active Genes in Fungi.</title>
        <authorList>
            <consortium name="DOE Joint Genome Institute"/>
            <person name="Mondo S.J."/>
            <person name="Dannebaum R.O."/>
            <person name="Kuo R.C."/>
            <person name="Louie K.B."/>
            <person name="Bewick A.J."/>
            <person name="Labutti K."/>
            <person name="Haridas S."/>
            <person name="Kuo A."/>
            <person name="Salamov A."/>
            <person name="Ahrendt S.R."/>
            <person name="Lau R."/>
            <person name="Bowen B.P."/>
            <person name="Lipzen A."/>
            <person name="Sullivan W."/>
            <person name="Andreopoulos W.B."/>
            <person name="Clum A."/>
            <person name="Lindquist E."/>
            <person name="Daum C."/>
            <person name="Northen T.R."/>
            <person name="Ramamoorthy G."/>
            <person name="Schmitz R.J."/>
            <person name="Gryganskyi A."/>
            <person name="Culley D."/>
            <person name="Magnuson J."/>
            <person name="James T.Y."/>
            <person name="O'Malley M.A."/>
            <person name="Stajich J.E."/>
            <person name="Spatafora J.W."/>
            <person name="Visel A."/>
            <person name="Grigoriev I.V."/>
        </authorList>
    </citation>
    <scope>NUCLEOTIDE SEQUENCE [LARGE SCALE GENOMIC DNA]</scope>
    <source>
        <strain evidence="8 9">NRRL Y-17943</strain>
    </source>
</reference>
<dbReference type="GO" id="GO:0004657">
    <property type="term" value="F:proline dehydrogenase activity"/>
    <property type="evidence" value="ECO:0007669"/>
    <property type="project" value="TreeGrafter"/>
</dbReference>
<dbReference type="Gene3D" id="3.50.50.60">
    <property type="entry name" value="FAD/NAD(P)-binding domain"/>
    <property type="match status" value="1"/>
</dbReference>
<dbReference type="GO" id="GO:0008115">
    <property type="term" value="F:sarcosine oxidase activity"/>
    <property type="evidence" value="ECO:0007669"/>
    <property type="project" value="TreeGrafter"/>
</dbReference>
<proteinExistence type="inferred from homology"/>
<feature type="transmembrane region" description="Helical" evidence="6">
    <location>
        <begin position="9"/>
        <end position="26"/>
    </location>
</feature>
<gene>
    <name evidence="8" type="ORF">BD324DRAFT_631400</name>
</gene>
<sequence>MGSVQKQKAVIIGSGIFGMSTALWMLKDGSYDVVILEKCETVPAPDAASSDLNKIIRAGDYIDPATSELALEAVEMWKQPEWEGTYHESGVMCISAKDDKQGEKFLQFAYKNLHDHNIDAVMCPDLQGIKAQFKGDVPVGTFGGKHAYFNPIGGWAEAERGVEAGHKQIRKLGGVIRSGCEVAKLIVDGRRIGGVVLKTGEEVRGDLVVAAAGSWTSQLFTSIGVGRMPKVEATGHSLACVQLTPEEAKVYAGAPVVFSTDKGFYVFPPNPDGLVKFAIHAAGYTNPLPESNGVSVPRTKLTPGAEEGMIPLTEMRLLREQLATIYPELAKKDFVQTRMCWYCETKYGDWLIDYHPDFDNLVFATGGSGHAYKFAPIIGREILKVIQRRPDPRFAARWSFDGIDEDTGADFKHDKVQLLVVDELTTRDDLKASA</sequence>
<dbReference type="InterPro" id="IPR036188">
    <property type="entry name" value="FAD/NAD-bd_sf"/>
</dbReference>
<dbReference type="FunCoup" id="A0A1Y1UF79">
    <property type="interactions" value="117"/>
</dbReference>
<dbReference type="Gene3D" id="3.30.9.10">
    <property type="entry name" value="D-Amino Acid Oxidase, subunit A, domain 2"/>
    <property type="match status" value="1"/>
</dbReference>
<dbReference type="OrthoDB" id="2219495at2759"/>
<comment type="caution">
    <text evidence="8">The sequence shown here is derived from an EMBL/GenBank/DDBJ whole genome shotgun (WGS) entry which is preliminary data.</text>
</comment>
<name>A0A1Y1UF79_9TREE</name>
<accession>A0A1Y1UF79</accession>
<comment type="cofactor">
    <cofactor evidence="1">
        <name>FAD</name>
        <dbReference type="ChEBI" id="CHEBI:57692"/>
    </cofactor>
</comment>
<evidence type="ECO:0000256" key="4">
    <source>
        <dbReference type="ARBA" id="ARBA00022827"/>
    </source>
</evidence>
<protein>
    <submittedName>
        <fullName evidence="8">FAD dependent oxidoreductase</fullName>
    </submittedName>
</protein>
<feature type="domain" description="FAD dependent oxidoreductase" evidence="7">
    <location>
        <begin position="9"/>
        <end position="382"/>
    </location>
</feature>
<dbReference type="SUPFAM" id="SSF51905">
    <property type="entry name" value="FAD/NAD(P)-binding domain"/>
    <property type="match status" value="1"/>
</dbReference>
<dbReference type="GeneID" id="33558241"/>
<keyword evidence="9" id="KW-1185">Reference proteome</keyword>
<dbReference type="GO" id="GO:0050031">
    <property type="term" value="F:L-pipecolate oxidase activity"/>
    <property type="evidence" value="ECO:0007669"/>
    <property type="project" value="TreeGrafter"/>
</dbReference>
<dbReference type="EMBL" id="NBSH01000010">
    <property type="protein sequence ID" value="ORX35725.1"/>
    <property type="molecule type" value="Genomic_DNA"/>
</dbReference>
<organism evidence="8 9">
    <name type="scientific">Kockovaella imperatae</name>
    <dbReference type="NCBI Taxonomy" id="4999"/>
    <lineage>
        <taxon>Eukaryota</taxon>
        <taxon>Fungi</taxon>
        <taxon>Dikarya</taxon>
        <taxon>Basidiomycota</taxon>
        <taxon>Agaricomycotina</taxon>
        <taxon>Tremellomycetes</taxon>
        <taxon>Tremellales</taxon>
        <taxon>Cuniculitremaceae</taxon>
        <taxon>Kockovaella</taxon>
    </lineage>
</organism>
<keyword evidence="6" id="KW-0472">Membrane</keyword>
<dbReference type="RefSeq" id="XP_021869889.1">
    <property type="nucleotide sequence ID" value="XM_022016432.1"/>
</dbReference>
<dbReference type="PANTHER" id="PTHR10961:SF46">
    <property type="entry name" value="PEROXISOMAL SARCOSINE OXIDASE"/>
    <property type="match status" value="1"/>
</dbReference>
<evidence type="ECO:0000313" key="9">
    <source>
        <dbReference type="Proteomes" id="UP000193218"/>
    </source>
</evidence>
<evidence type="ECO:0000313" key="8">
    <source>
        <dbReference type="EMBL" id="ORX35725.1"/>
    </source>
</evidence>
<comment type="similarity">
    <text evidence="2">Belongs to the MSOX/MTOX family.</text>
</comment>
<evidence type="ECO:0000256" key="5">
    <source>
        <dbReference type="ARBA" id="ARBA00023002"/>
    </source>
</evidence>
<keyword evidence="6" id="KW-0812">Transmembrane</keyword>
<evidence type="ECO:0000256" key="1">
    <source>
        <dbReference type="ARBA" id="ARBA00001974"/>
    </source>
</evidence>
<dbReference type="Pfam" id="PF01266">
    <property type="entry name" value="DAO"/>
    <property type="match status" value="1"/>
</dbReference>
<dbReference type="InParanoid" id="A0A1Y1UF79"/>
<dbReference type="STRING" id="4999.A0A1Y1UF79"/>
<dbReference type="AlphaFoldDB" id="A0A1Y1UF79"/>
<dbReference type="PANTHER" id="PTHR10961">
    <property type="entry name" value="PEROXISOMAL SARCOSINE OXIDASE"/>
    <property type="match status" value="1"/>
</dbReference>
<dbReference type="GO" id="GO:0050660">
    <property type="term" value="F:flavin adenine dinucleotide binding"/>
    <property type="evidence" value="ECO:0007669"/>
    <property type="project" value="InterPro"/>
</dbReference>
<evidence type="ECO:0000256" key="3">
    <source>
        <dbReference type="ARBA" id="ARBA00022630"/>
    </source>
</evidence>
<keyword evidence="3" id="KW-0285">Flavoprotein</keyword>
<keyword evidence="4" id="KW-0274">FAD</keyword>